<evidence type="ECO:0000256" key="9">
    <source>
        <dbReference type="ARBA" id="ARBA00022777"/>
    </source>
</evidence>
<dbReference type="PROSITE" id="PS50109">
    <property type="entry name" value="HIS_KIN"/>
    <property type="match status" value="1"/>
</dbReference>
<evidence type="ECO:0000256" key="7">
    <source>
        <dbReference type="ARBA" id="ARBA00022692"/>
    </source>
</evidence>
<evidence type="ECO:0000256" key="13">
    <source>
        <dbReference type="ARBA" id="ARBA00023136"/>
    </source>
</evidence>
<keyword evidence="13 14" id="KW-0472">Membrane</keyword>
<evidence type="ECO:0000259" key="16">
    <source>
        <dbReference type="PROSITE" id="PS50885"/>
    </source>
</evidence>
<evidence type="ECO:0000256" key="12">
    <source>
        <dbReference type="ARBA" id="ARBA00023012"/>
    </source>
</evidence>
<dbReference type="InterPro" id="IPR050640">
    <property type="entry name" value="Bact_2-comp_sensor_kinase"/>
</dbReference>
<organism evidence="17 18">
    <name type="scientific">Anaerocolumna chitinilytica</name>
    <dbReference type="NCBI Taxonomy" id="1727145"/>
    <lineage>
        <taxon>Bacteria</taxon>
        <taxon>Bacillati</taxon>
        <taxon>Bacillota</taxon>
        <taxon>Clostridia</taxon>
        <taxon>Lachnospirales</taxon>
        <taxon>Lachnospiraceae</taxon>
        <taxon>Anaerocolumna</taxon>
    </lineage>
</organism>
<keyword evidence="18" id="KW-1185">Reference proteome</keyword>
<evidence type="ECO:0000256" key="5">
    <source>
        <dbReference type="ARBA" id="ARBA00022553"/>
    </source>
</evidence>
<feature type="transmembrane region" description="Helical" evidence="14">
    <location>
        <begin position="20"/>
        <end position="39"/>
    </location>
</feature>
<evidence type="ECO:0000256" key="4">
    <source>
        <dbReference type="ARBA" id="ARBA00022475"/>
    </source>
</evidence>
<evidence type="ECO:0000256" key="10">
    <source>
        <dbReference type="ARBA" id="ARBA00022840"/>
    </source>
</evidence>
<dbReference type="SMART" id="SM00387">
    <property type="entry name" value="HATPase_c"/>
    <property type="match status" value="1"/>
</dbReference>
<sequence length="509" mass="58203">MIRHIIYKFRHSISTKLFSVFIFLAVIIFLTNISVNAYISKSLQKLDTVYSSNIISNKLSDKLIEVQSNVYEYLNTKSSASLVSYYKSEQEYRGLMESLNDQLIDNEMLMLEKNIRNMSDTYLTLTDETVKEKRGRNVEKYKKSYEDAKKLNQYIHSFISNLNTEQLKQNSQNYQKLMVSLNYTEVLSLAILIIIVVISLCLLVLILKNIIKPLVQLAHNANEVAQGNFNSDFIMPKSEDEVGLLYSTFDTMLKSIKHYIEQITEDMENEQRFKEQQLLMENHLKDAQLKYLQAQINPHFLFNSLNAGAQLAILEEADQTGLFLEKMADFFRYNVRKMEQDTTLKEEIEIVDNYIYIINVRMTGDIHFRKEVPEGLTDVMVPSMILQPVVENAVKHGISGMDSDGEIVLTVTEEEKNITITIKDNGIGMSMDKIEEVLSDGPVSSEAGDSTGIGLNNVRNRLMLYYGSENLMTIQSDGINRGTEVKIIIPGRGNTRQGGVNYVSNSNRR</sequence>
<dbReference type="PANTHER" id="PTHR34220:SF11">
    <property type="entry name" value="SENSOR PROTEIN KINASE HPTS"/>
    <property type="match status" value="1"/>
</dbReference>
<keyword evidence="9" id="KW-0418">Kinase</keyword>
<reference evidence="17 18" key="2">
    <citation type="submission" date="2020-08" db="EMBL/GenBank/DDBJ databases">
        <authorList>
            <person name="Ueki A."/>
            <person name="Tonouchi A."/>
        </authorList>
    </citation>
    <scope>NUCLEOTIDE SEQUENCE [LARGE SCALE GENOMIC DNA]</scope>
    <source>
        <strain evidence="17 18">CTTW</strain>
    </source>
</reference>
<dbReference type="InterPro" id="IPR003594">
    <property type="entry name" value="HATPase_dom"/>
</dbReference>
<feature type="transmembrane region" description="Helical" evidence="14">
    <location>
        <begin position="186"/>
        <end position="207"/>
    </location>
</feature>
<dbReference type="CDD" id="cd06225">
    <property type="entry name" value="HAMP"/>
    <property type="match status" value="1"/>
</dbReference>
<dbReference type="InterPro" id="IPR003660">
    <property type="entry name" value="HAMP_dom"/>
</dbReference>
<dbReference type="SUPFAM" id="SSF158472">
    <property type="entry name" value="HAMP domain-like"/>
    <property type="match status" value="1"/>
</dbReference>
<evidence type="ECO:0000313" key="17">
    <source>
        <dbReference type="EMBL" id="BCK00344.1"/>
    </source>
</evidence>
<dbReference type="PANTHER" id="PTHR34220">
    <property type="entry name" value="SENSOR HISTIDINE KINASE YPDA"/>
    <property type="match status" value="1"/>
</dbReference>
<keyword evidence="4" id="KW-1003">Cell membrane</keyword>
<dbReference type="EMBL" id="AP023368">
    <property type="protein sequence ID" value="BCK00344.1"/>
    <property type="molecule type" value="Genomic_DNA"/>
</dbReference>
<dbReference type="GO" id="GO:0000155">
    <property type="term" value="F:phosphorelay sensor kinase activity"/>
    <property type="evidence" value="ECO:0007669"/>
    <property type="project" value="InterPro"/>
</dbReference>
<dbReference type="SMART" id="SM00304">
    <property type="entry name" value="HAMP"/>
    <property type="match status" value="1"/>
</dbReference>
<keyword evidence="7 14" id="KW-0812">Transmembrane</keyword>
<dbReference type="InterPro" id="IPR004358">
    <property type="entry name" value="Sig_transdc_His_kin-like_C"/>
</dbReference>
<reference evidence="17 18" key="1">
    <citation type="submission" date="2020-08" db="EMBL/GenBank/DDBJ databases">
        <title>Draft genome sequencing of an Anaerocolumna strain isolated from anoxic soil subjected to BSD treatment.</title>
        <authorList>
            <person name="Uek A."/>
            <person name="Tonouchi A."/>
        </authorList>
    </citation>
    <scope>NUCLEOTIDE SEQUENCE [LARGE SCALE GENOMIC DNA]</scope>
    <source>
        <strain evidence="17 18">CTTW</strain>
    </source>
</reference>
<dbReference type="InterPro" id="IPR036890">
    <property type="entry name" value="HATPase_C_sf"/>
</dbReference>
<dbReference type="SUPFAM" id="SSF55874">
    <property type="entry name" value="ATPase domain of HSP90 chaperone/DNA topoisomerase II/histidine kinase"/>
    <property type="match status" value="1"/>
</dbReference>
<dbReference type="GO" id="GO:0005886">
    <property type="term" value="C:plasma membrane"/>
    <property type="evidence" value="ECO:0007669"/>
    <property type="project" value="UniProtKB-SubCell"/>
</dbReference>
<dbReference type="RefSeq" id="WP_185256030.1">
    <property type="nucleotide sequence ID" value="NZ_AP023368.1"/>
</dbReference>
<dbReference type="InterPro" id="IPR005467">
    <property type="entry name" value="His_kinase_dom"/>
</dbReference>
<dbReference type="GO" id="GO:0005524">
    <property type="term" value="F:ATP binding"/>
    <property type="evidence" value="ECO:0007669"/>
    <property type="project" value="UniProtKB-KW"/>
</dbReference>
<evidence type="ECO:0000256" key="11">
    <source>
        <dbReference type="ARBA" id="ARBA00022989"/>
    </source>
</evidence>
<accession>A0A7I8DPL2</accession>
<gene>
    <name evidence="17" type="ORF">bsdcttw_33840</name>
</gene>
<dbReference type="Gene3D" id="6.10.340.10">
    <property type="match status" value="1"/>
</dbReference>
<dbReference type="PRINTS" id="PR00344">
    <property type="entry name" value="BCTRLSENSOR"/>
</dbReference>
<dbReference type="InterPro" id="IPR010559">
    <property type="entry name" value="Sig_transdc_His_kin_internal"/>
</dbReference>
<evidence type="ECO:0000256" key="8">
    <source>
        <dbReference type="ARBA" id="ARBA00022741"/>
    </source>
</evidence>
<keyword evidence="6" id="KW-0808">Transferase</keyword>
<dbReference type="KEGG" id="acht:bsdcttw_33840"/>
<evidence type="ECO:0000256" key="14">
    <source>
        <dbReference type="SAM" id="Phobius"/>
    </source>
</evidence>
<evidence type="ECO:0000256" key="6">
    <source>
        <dbReference type="ARBA" id="ARBA00022679"/>
    </source>
</evidence>
<feature type="domain" description="HAMP" evidence="16">
    <location>
        <begin position="208"/>
        <end position="261"/>
    </location>
</feature>
<evidence type="ECO:0000313" key="18">
    <source>
        <dbReference type="Proteomes" id="UP000515703"/>
    </source>
</evidence>
<protein>
    <recommendedName>
        <fullName evidence="3">histidine kinase</fullName>
        <ecNumber evidence="3">2.7.13.3</ecNumber>
    </recommendedName>
</protein>
<dbReference type="Pfam" id="PF00672">
    <property type="entry name" value="HAMP"/>
    <property type="match status" value="1"/>
</dbReference>
<dbReference type="Pfam" id="PF06580">
    <property type="entry name" value="His_kinase"/>
    <property type="match status" value="1"/>
</dbReference>
<comment type="catalytic activity">
    <reaction evidence="1">
        <text>ATP + protein L-histidine = ADP + protein N-phospho-L-histidine.</text>
        <dbReference type="EC" id="2.7.13.3"/>
    </reaction>
</comment>
<evidence type="ECO:0000256" key="1">
    <source>
        <dbReference type="ARBA" id="ARBA00000085"/>
    </source>
</evidence>
<feature type="domain" description="Histidine kinase" evidence="15">
    <location>
        <begin position="385"/>
        <end position="493"/>
    </location>
</feature>
<dbReference type="Proteomes" id="UP000515703">
    <property type="component" value="Chromosome"/>
</dbReference>
<keyword evidence="5" id="KW-0597">Phosphoprotein</keyword>
<proteinExistence type="predicted"/>
<keyword evidence="8" id="KW-0547">Nucleotide-binding</keyword>
<dbReference type="EC" id="2.7.13.3" evidence="3"/>
<name>A0A7I8DPL2_9FIRM</name>
<comment type="subcellular location">
    <subcellularLocation>
        <location evidence="2">Cell membrane</location>
        <topology evidence="2">Multi-pass membrane protein</topology>
    </subcellularLocation>
</comment>
<evidence type="ECO:0000259" key="15">
    <source>
        <dbReference type="PROSITE" id="PS50109"/>
    </source>
</evidence>
<keyword evidence="12" id="KW-0902">Two-component regulatory system</keyword>
<keyword evidence="11 14" id="KW-1133">Transmembrane helix</keyword>
<dbReference type="PROSITE" id="PS50885">
    <property type="entry name" value="HAMP"/>
    <property type="match status" value="1"/>
</dbReference>
<dbReference type="Pfam" id="PF02518">
    <property type="entry name" value="HATPase_c"/>
    <property type="match status" value="1"/>
</dbReference>
<evidence type="ECO:0000256" key="2">
    <source>
        <dbReference type="ARBA" id="ARBA00004651"/>
    </source>
</evidence>
<dbReference type="AlphaFoldDB" id="A0A7I8DPL2"/>
<keyword evidence="10" id="KW-0067">ATP-binding</keyword>
<evidence type="ECO:0000256" key="3">
    <source>
        <dbReference type="ARBA" id="ARBA00012438"/>
    </source>
</evidence>
<dbReference type="Gene3D" id="3.30.565.10">
    <property type="entry name" value="Histidine kinase-like ATPase, C-terminal domain"/>
    <property type="match status" value="1"/>
</dbReference>